<evidence type="ECO:0000313" key="2">
    <source>
        <dbReference type="Proteomes" id="UP001066276"/>
    </source>
</evidence>
<evidence type="ECO:0000313" key="1">
    <source>
        <dbReference type="EMBL" id="KAJ1201850.1"/>
    </source>
</evidence>
<gene>
    <name evidence="1" type="ORF">NDU88_005654</name>
</gene>
<keyword evidence="2" id="KW-1185">Reference proteome</keyword>
<proteinExistence type="predicted"/>
<organism evidence="1 2">
    <name type="scientific">Pleurodeles waltl</name>
    <name type="common">Iberian ribbed newt</name>
    <dbReference type="NCBI Taxonomy" id="8319"/>
    <lineage>
        <taxon>Eukaryota</taxon>
        <taxon>Metazoa</taxon>
        <taxon>Chordata</taxon>
        <taxon>Craniata</taxon>
        <taxon>Vertebrata</taxon>
        <taxon>Euteleostomi</taxon>
        <taxon>Amphibia</taxon>
        <taxon>Batrachia</taxon>
        <taxon>Caudata</taxon>
        <taxon>Salamandroidea</taxon>
        <taxon>Salamandridae</taxon>
        <taxon>Pleurodelinae</taxon>
        <taxon>Pleurodeles</taxon>
    </lineage>
</organism>
<dbReference type="AlphaFoldDB" id="A0AAV7VML5"/>
<dbReference type="EMBL" id="JANPWB010000003">
    <property type="protein sequence ID" value="KAJ1201850.1"/>
    <property type="molecule type" value="Genomic_DNA"/>
</dbReference>
<reference evidence="1" key="1">
    <citation type="journal article" date="2022" name="bioRxiv">
        <title>Sequencing and chromosome-scale assembly of the giantPleurodeles waltlgenome.</title>
        <authorList>
            <person name="Brown T."/>
            <person name="Elewa A."/>
            <person name="Iarovenko S."/>
            <person name="Subramanian E."/>
            <person name="Araus A.J."/>
            <person name="Petzold A."/>
            <person name="Susuki M."/>
            <person name="Suzuki K.-i.T."/>
            <person name="Hayashi T."/>
            <person name="Toyoda A."/>
            <person name="Oliveira C."/>
            <person name="Osipova E."/>
            <person name="Leigh N.D."/>
            <person name="Simon A."/>
            <person name="Yun M.H."/>
        </authorList>
    </citation>
    <scope>NUCLEOTIDE SEQUENCE</scope>
    <source>
        <strain evidence="1">20211129_DDA</strain>
        <tissue evidence="1">Liver</tissue>
    </source>
</reference>
<protein>
    <submittedName>
        <fullName evidence="1">Uncharacterized protein</fullName>
    </submittedName>
</protein>
<name>A0AAV7VML5_PLEWA</name>
<accession>A0AAV7VML5</accession>
<dbReference type="Proteomes" id="UP001066276">
    <property type="component" value="Chromosome 2_1"/>
</dbReference>
<sequence>MRGHRSRGGQKIMSAILKWSKVRNPSKRCEEKEKQKYIVAVITFRSVQKLKRLIGYRKGTKSKGNSTYFRPY</sequence>
<comment type="caution">
    <text evidence="1">The sequence shown here is derived from an EMBL/GenBank/DDBJ whole genome shotgun (WGS) entry which is preliminary data.</text>
</comment>